<evidence type="ECO:0000256" key="9">
    <source>
        <dbReference type="SAM" id="MobiDB-lite"/>
    </source>
</evidence>
<keyword evidence="5" id="KW-0677">Repeat</keyword>
<keyword evidence="12" id="KW-0675">Receptor</keyword>
<organism evidence="12">
    <name type="scientific">Lethenteron reissneri</name>
    <name type="common">Far Eastern brook lamprey</name>
    <name type="synonym">Lampetra reissneri</name>
    <dbReference type="NCBI Taxonomy" id="7753"/>
    <lineage>
        <taxon>Eukaryota</taxon>
        <taxon>Metazoa</taxon>
        <taxon>Chordata</taxon>
        <taxon>Craniata</taxon>
        <taxon>Vertebrata</taxon>
        <taxon>Cyclostomata</taxon>
        <taxon>Hyperoartia</taxon>
        <taxon>Petromyzontiformes</taxon>
        <taxon>Petromyzontidae</taxon>
        <taxon>Lethenteron</taxon>
    </lineage>
</organism>
<protein>
    <submittedName>
        <fullName evidence="12">Tumor necrosis factor receptor 11B.3</fullName>
    </submittedName>
</protein>
<evidence type="ECO:0000256" key="7">
    <source>
        <dbReference type="ARBA" id="ARBA00023180"/>
    </source>
</evidence>
<dbReference type="InterPro" id="IPR001368">
    <property type="entry name" value="TNFR/NGFR_Cys_rich_reg"/>
</dbReference>
<feature type="compositionally biased region" description="Basic and acidic residues" evidence="9">
    <location>
        <begin position="297"/>
        <end position="310"/>
    </location>
</feature>
<feature type="region of interest" description="Disordered" evidence="9">
    <location>
        <begin position="220"/>
        <end position="247"/>
    </location>
</feature>
<evidence type="ECO:0000259" key="11">
    <source>
        <dbReference type="PROSITE" id="PS50050"/>
    </source>
</evidence>
<name>A0A650E861_LETRI</name>
<dbReference type="GO" id="GO:0005576">
    <property type="term" value="C:extracellular region"/>
    <property type="evidence" value="ECO:0007669"/>
    <property type="project" value="UniProtKB-SubCell"/>
</dbReference>
<dbReference type="InterPro" id="IPR052459">
    <property type="entry name" value="TNFRSF_decoy_receptor"/>
</dbReference>
<dbReference type="PANTHER" id="PTHR23097:SF181">
    <property type="entry name" value="CASPASE-8-LIKE"/>
    <property type="match status" value="1"/>
</dbReference>
<dbReference type="PROSITE" id="PS50050">
    <property type="entry name" value="TNFR_NGFR_2"/>
    <property type="match status" value="1"/>
</dbReference>
<feature type="domain" description="TNFR-Cys" evidence="11">
    <location>
        <begin position="77"/>
        <end position="118"/>
    </location>
</feature>
<dbReference type="Gene3D" id="2.10.50.10">
    <property type="entry name" value="Tumor Necrosis Factor Receptor, subunit A, domain 2"/>
    <property type="match status" value="2"/>
</dbReference>
<sequence length="344" mass="37221">MTTTMTTVIATMLLVATTGAAAASTVSADDAKKPSPSHPYGLCPPGHRVSLPFSTKAVEGQQKQLEDASHVEARCTRCPPRHYTQFWNSLDRCLYCGPGCKEGQRLAKECSPTHDRVCECEPGTFLLQEFCVPHRSCAAGHGVVTKGTHGGRGADTPRSPHEDTHCAPCPWGFFSPEVSANATCRPHTNCFTPGSVQLLPGASTHDALCWSCHERRASVRSREHGDARPAGEDGAEPPPSNPPPQPEYACVDATLRFVDSVRHLILPCLAHHDTKEAAYIWKLLAGAARRRRRQREGRRQRGGNETKRARRLERQLEMLLGVCAKGASPGGSVRMHAATAAAAD</sequence>
<feature type="signal peptide" evidence="10">
    <location>
        <begin position="1"/>
        <end position="22"/>
    </location>
</feature>
<evidence type="ECO:0000256" key="3">
    <source>
        <dbReference type="ARBA" id="ARBA00022703"/>
    </source>
</evidence>
<keyword evidence="6 8" id="KW-1015">Disulfide bond</keyword>
<proteinExistence type="evidence at transcript level"/>
<dbReference type="GO" id="GO:0006915">
    <property type="term" value="P:apoptotic process"/>
    <property type="evidence" value="ECO:0007669"/>
    <property type="project" value="UniProtKB-KW"/>
</dbReference>
<dbReference type="EMBL" id="MN395394">
    <property type="protein sequence ID" value="QGT41391.1"/>
    <property type="molecule type" value="mRNA"/>
</dbReference>
<feature type="chain" id="PRO_5024970774" evidence="10">
    <location>
        <begin position="23"/>
        <end position="344"/>
    </location>
</feature>
<evidence type="ECO:0000313" key="12">
    <source>
        <dbReference type="EMBL" id="QGT41391.1"/>
    </source>
</evidence>
<evidence type="ECO:0000256" key="8">
    <source>
        <dbReference type="PROSITE-ProRule" id="PRU00206"/>
    </source>
</evidence>
<feature type="region of interest" description="Disordered" evidence="9">
    <location>
        <begin position="290"/>
        <end position="310"/>
    </location>
</feature>
<evidence type="ECO:0000256" key="10">
    <source>
        <dbReference type="SAM" id="SignalP"/>
    </source>
</evidence>
<evidence type="ECO:0000256" key="4">
    <source>
        <dbReference type="ARBA" id="ARBA00022729"/>
    </source>
</evidence>
<evidence type="ECO:0000256" key="2">
    <source>
        <dbReference type="ARBA" id="ARBA00022525"/>
    </source>
</evidence>
<accession>A0A650E861</accession>
<keyword evidence="7" id="KW-0325">Glycoprotein</keyword>
<dbReference type="SMART" id="SM00208">
    <property type="entry name" value="TNFR"/>
    <property type="match status" value="3"/>
</dbReference>
<keyword evidence="4 10" id="KW-0732">Signal</keyword>
<dbReference type="SUPFAM" id="SSF57586">
    <property type="entry name" value="TNF receptor-like"/>
    <property type="match status" value="2"/>
</dbReference>
<dbReference type="AlphaFoldDB" id="A0A650E861"/>
<keyword evidence="3" id="KW-0053">Apoptosis</keyword>
<evidence type="ECO:0000256" key="1">
    <source>
        <dbReference type="ARBA" id="ARBA00004613"/>
    </source>
</evidence>
<gene>
    <name evidence="12" type="primary">TNFR11B.3</name>
</gene>
<evidence type="ECO:0000256" key="5">
    <source>
        <dbReference type="ARBA" id="ARBA00022737"/>
    </source>
</evidence>
<reference evidence="12" key="1">
    <citation type="journal article" date="2019" name="Fish Shellfish Immunol.">
        <title>Molecular evolution of the tnfr gene family and expression profiles in response to pathogens in lamprey(Lethenteron reissneri).</title>
        <authorList>
            <person name="Zhu Y."/>
            <person name="Pang Y."/>
            <person name="Li Q."/>
        </authorList>
    </citation>
    <scope>NUCLEOTIDE SEQUENCE</scope>
</reference>
<feature type="compositionally biased region" description="Basic and acidic residues" evidence="9">
    <location>
        <begin position="220"/>
        <end position="231"/>
    </location>
</feature>
<comment type="subcellular location">
    <subcellularLocation>
        <location evidence="1">Secreted</location>
    </subcellularLocation>
</comment>
<feature type="compositionally biased region" description="Pro residues" evidence="9">
    <location>
        <begin position="236"/>
        <end position="246"/>
    </location>
</feature>
<comment type="caution">
    <text evidence="8">Lacks conserved residue(s) required for the propagation of feature annotation.</text>
</comment>
<feature type="disulfide bond" evidence="8">
    <location>
        <begin position="78"/>
        <end position="93"/>
    </location>
</feature>
<feature type="disulfide bond" evidence="8">
    <location>
        <begin position="100"/>
        <end position="118"/>
    </location>
</feature>
<dbReference type="PANTHER" id="PTHR23097">
    <property type="entry name" value="TUMOR NECROSIS FACTOR RECEPTOR SUPERFAMILY MEMBER"/>
    <property type="match status" value="1"/>
</dbReference>
<dbReference type="Pfam" id="PF00020">
    <property type="entry name" value="TNFR_c6"/>
    <property type="match status" value="1"/>
</dbReference>
<evidence type="ECO:0000256" key="6">
    <source>
        <dbReference type="ARBA" id="ARBA00023157"/>
    </source>
</evidence>
<keyword evidence="2" id="KW-0964">Secreted</keyword>
<feature type="repeat" description="TNFR-Cys" evidence="8">
    <location>
        <begin position="77"/>
        <end position="118"/>
    </location>
</feature>